<keyword evidence="8 14" id="KW-0378">Hydrolase</keyword>
<keyword evidence="9" id="KW-0326">Glycosidase</keyword>
<dbReference type="SMART" id="SM00047">
    <property type="entry name" value="LYZ2"/>
    <property type="match status" value="1"/>
</dbReference>
<comment type="function">
    <text evidence="1">Flagellum-specific muramidase which hydrolyzes the peptidoglycan layer to assemble the rod structure in the periplasmic space.</text>
</comment>
<proteinExistence type="inferred from homology"/>
<dbReference type="Proteomes" id="UP001524499">
    <property type="component" value="Unassembled WGS sequence"/>
</dbReference>
<evidence type="ECO:0000259" key="13">
    <source>
        <dbReference type="SMART" id="SM00047"/>
    </source>
</evidence>
<comment type="similarity">
    <text evidence="4">In the C-terminal section; belongs to the glycosyl hydrolase 73 family.</text>
</comment>
<sequence>MLNTDSASVYTDFNGLAKLKQGAREQTPEAIKEVAKQFESVFLTMVLKSMRQAKLADGAMDSKQSEFYRDMFDQQMALELSGKPGIGMADLIARQLSPKQKDQDQEGMKAGDYLNRAMGVSAKAMNPNSPAPKVVDGSATAQAMEDSGLNRLQESLARLEQSQQALEEQWQSLRGQTSGGEVAVNKQIFMSQLLPHAREAANELGVDANVLLAQAALETGWGKSVIKNSQGDSSFNLFNIKADKSWQGRQARVSTLEYDGAVARREMAGFRSYDSYKQSFDDYVNFIKSNPRYGEALKKAGNPAQYVRELQKAGYATDPRYAEKIMSIYNSQIAGRAMAEVG</sequence>
<keyword evidence="14" id="KW-0966">Cell projection</keyword>
<dbReference type="InterPro" id="IPR051056">
    <property type="entry name" value="Glycosyl_Hydrolase_73"/>
</dbReference>
<dbReference type="Pfam" id="PF01832">
    <property type="entry name" value="Glucosaminidase"/>
    <property type="match status" value="1"/>
</dbReference>
<keyword evidence="12" id="KW-0175">Coiled coil</keyword>
<evidence type="ECO:0000256" key="3">
    <source>
        <dbReference type="ARBA" id="ARBA00006880"/>
    </source>
</evidence>
<dbReference type="PANTHER" id="PTHR33308">
    <property type="entry name" value="PEPTIDOGLYCAN HYDROLASE FLGJ"/>
    <property type="match status" value="1"/>
</dbReference>
<comment type="similarity">
    <text evidence="3">In the N-terminal section; belongs to the FlgJ family.</text>
</comment>
<comment type="caution">
    <text evidence="14">The sequence shown here is derived from an EMBL/GenBank/DDBJ whole genome shotgun (WGS) entry which is preliminary data.</text>
</comment>
<feature type="coiled-coil region" evidence="12">
    <location>
        <begin position="149"/>
        <end position="176"/>
    </location>
</feature>
<keyword evidence="7" id="KW-1005">Bacterial flagellum biogenesis</keyword>
<name>A0ABT1TAQ2_9GAMM</name>
<evidence type="ECO:0000256" key="12">
    <source>
        <dbReference type="SAM" id="Coils"/>
    </source>
</evidence>
<evidence type="ECO:0000256" key="11">
    <source>
        <dbReference type="ARBA" id="ARBA00030835"/>
    </source>
</evidence>
<feature type="domain" description="Mannosyl-glycoprotein endo-beta-N-acetylglucosamidase-like" evidence="13">
    <location>
        <begin position="175"/>
        <end position="342"/>
    </location>
</feature>
<keyword evidence="14" id="KW-0282">Flagellum</keyword>
<dbReference type="InterPro" id="IPR019301">
    <property type="entry name" value="Flagellar_prot_FlgJ_N"/>
</dbReference>
<evidence type="ECO:0000313" key="15">
    <source>
        <dbReference type="Proteomes" id="UP001524499"/>
    </source>
</evidence>
<keyword evidence="15" id="KW-1185">Reference proteome</keyword>
<dbReference type="GO" id="GO:0016787">
    <property type="term" value="F:hydrolase activity"/>
    <property type="evidence" value="ECO:0007669"/>
    <property type="project" value="UniProtKB-KW"/>
</dbReference>
<evidence type="ECO:0000256" key="8">
    <source>
        <dbReference type="ARBA" id="ARBA00022801"/>
    </source>
</evidence>
<dbReference type="RefSeq" id="WP_256600164.1">
    <property type="nucleotide sequence ID" value="NZ_JANIBJ010000001.1"/>
</dbReference>
<evidence type="ECO:0000256" key="10">
    <source>
        <dbReference type="ARBA" id="ARBA00023316"/>
    </source>
</evidence>
<dbReference type="NCBIfam" id="TIGR02541">
    <property type="entry name" value="flagell_FlgJ"/>
    <property type="match status" value="1"/>
</dbReference>
<dbReference type="Gene3D" id="2.10.70.40">
    <property type="entry name" value="peptidoglycan hydrolase"/>
    <property type="match status" value="1"/>
</dbReference>
<evidence type="ECO:0000256" key="1">
    <source>
        <dbReference type="ARBA" id="ARBA00002954"/>
    </source>
</evidence>
<dbReference type="InterPro" id="IPR023346">
    <property type="entry name" value="Lysozyme-like_dom_sf"/>
</dbReference>
<dbReference type="InterPro" id="IPR002901">
    <property type="entry name" value="MGlyc_endo_b_GlcNAc-like_dom"/>
</dbReference>
<evidence type="ECO:0000256" key="2">
    <source>
        <dbReference type="ARBA" id="ARBA00004418"/>
    </source>
</evidence>
<accession>A0ABT1TAQ2</accession>
<evidence type="ECO:0000256" key="4">
    <source>
        <dbReference type="ARBA" id="ARBA00007974"/>
    </source>
</evidence>
<protein>
    <recommendedName>
        <fullName evidence="5">Peptidoglycan hydrolase FlgJ</fullName>
    </recommendedName>
    <alternativeName>
        <fullName evidence="11">Muramidase FlgJ</fullName>
    </alternativeName>
</protein>
<dbReference type="PRINTS" id="PR01002">
    <property type="entry name" value="FLGFLGJ"/>
</dbReference>
<dbReference type="InterPro" id="IPR013377">
    <property type="entry name" value="FlgJ"/>
</dbReference>
<dbReference type="PANTHER" id="PTHR33308:SF9">
    <property type="entry name" value="PEPTIDOGLYCAN HYDROLASE FLGJ"/>
    <property type="match status" value="1"/>
</dbReference>
<evidence type="ECO:0000313" key="14">
    <source>
        <dbReference type="EMBL" id="MCQ8102552.1"/>
    </source>
</evidence>
<reference evidence="14 15" key="1">
    <citation type="submission" date="2022-07" db="EMBL/GenBank/DDBJ databases">
        <title>Methylomonas rivi sp. nov., Methylomonas rosea sp. nov., Methylomonas aureus sp. nov. and Methylomonas subterranea sp. nov., four novel methanotrophs isolated from a freshwater creek and the deep terrestrial subsurface.</title>
        <authorList>
            <person name="Abin C."/>
            <person name="Sankaranarayanan K."/>
            <person name="Garner C."/>
            <person name="Sindelar R."/>
            <person name="Kotary K."/>
            <person name="Garner R."/>
            <person name="Barclay S."/>
            <person name="Lawson P."/>
            <person name="Krumholz L."/>
        </authorList>
    </citation>
    <scope>NUCLEOTIDE SEQUENCE [LARGE SCALE GENOMIC DNA]</scope>
    <source>
        <strain evidence="14 15">SURF-2</strain>
    </source>
</reference>
<dbReference type="EMBL" id="JANIBJ010000001">
    <property type="protein sequence ID" value="MCQ8102552.1"/>
    <property type="molecule type" value="Genomic_DNA"/>
</dbReference>
<evidence type="ECO:0000256" key="6">
    <source>
        <dbReference type="ARBA" id="ARBA00022764"/>
    </source>
</evidence>
<gene>
    <name evidence="14" type="primary">flgJ</name>
    <name evidence="14" type="ORF">NP590_00435</name>
</gene>
<dbReference type="SUPFAM" id="SSF53955">
    <property type="entry name" value="Lysozyme-like"/>
    <property type="match status" value="1"/>
</dbReference>
<evidence type="ECO:0000256" key="7">
    <source>
        <dbReference type="ARBA" id="ARBA00022795"/>
    </source>
</evidence>
<evidence type="ECO:0000256" key="5">
    <source>
        <dbReference type="ARBA" id="ARBA00013433"/>
    </source>
</evidence>
<comment type="subcellular location">
    <subcellularLocation>
        <location evidence="2">Periplasm</location>
    </subcellularLocation>
</comment>
<organism evidence="14 15">
    <name type="scientific">Methylomonas subterranea</name>
    <dbReference type="NCBI Taxonomy" id="2952225"/>
    <lineage>
        <taxon>Bacteria</taxon>
        <taxon>Pseudomonadati</taxon>
        <taxon>Pseudomonadota</taxon>
        <taxon>Gammaproteobacteria</taxon>
        <taxon>Methylococcales</taxon>
        <taxon>Methylococcaceae</taxon>
        <taxon>Methylomonas</taxon>
    </lineage>
</organism>
<dbReference type="Gene3D" id="1.10.530.10">
    <property type="match status" value="1"/>
</dbReference>
<keyword evidence="10" id="KW-0961">Cell wall biogenesis/degradation</keyword>
<keyword evidence="6" id="KW-0574">Periplasm</keyword>
<dbReference type="Pfam" id="PF10135">
    <property type="entry name" value="Rod-binding"/>
    <property type="match status" value="1"/>
</dbReference>
<evidence type="ECO:0000256" key="9">
    <source>
        <dbReference type="ARBA" id="ARBA00023295"/>
    </source>
</evidence>
<keyword evidence="14" id="KW-0969">Cilium</keyword>